<proteinExistence type="predicted"/>
<sequence length="94" mass="10211">MRNQNPDRDSTAEDYAQGSVDPLPWRLVTNVTSLHGVSTTETIQPGIEKVIVNIYENTEVSESDSAKLDNNIADPMSSISCQNLGINTEKASST</sequence>
<name>A0A8S4QT21_9NEOP</name>
<keyword evidence="2" id="KW-1185">Reference proteome</keyword>
<protein>
    <submittedName>
        <fullName evidence="1">Jg27104 protein</fullName>
    </submittedName>
</protein>
<evidence type="ECO:0000313" key="2">
    <source>
        <dbReference type="Proteomes" id="UP000838756"/>
    </source>
</evidence>
<dbReference type="EMBL" id="CAKXAJ010018386">
    <property type="protein sequence ID" value="CAH2217675.1"/>
    <property type="molecule type" value="Genomic_DNA"/>
</dbReference>
<reference evidence="1" key="1">
    <citation type="submission" date="2022-03" db="EMBL/GenBank/DDBJ databases">
        <authorList>
            <person name="Lindestad O."/>
        </authorList>
    </citation>
    <scope>NUCLEOTIDE SEQUENCE</scope>
</reference>
<dbReference type="Proteomes" id="UP000838756">
    <property type="component" value="Unassembled WGS sequence"/>
</dbReference>
<gene>
    <name evidence="1" type="primary">jg27104</name>
    <name evidence="1" type="ORF">PAEG_LOCUS5558</name>
</gene>
<dbReference type="AlphaFoldDB" id="A0A8S4QT21"/>
<evidence type="ECO:0000313" key="1">
    <source>
        <dbReference type="EMBL" id="CAH2217675.1"/>
    </source>
</evidence>
<organism evidence="1 2">
    <name type="scientific">Pararge aegeria aegeria</name>
    <dbReference type="NCBI Taxonomy" id="348720"/>
    <lineage>
        <taxon>Eukaryota</taxon>
        <taxon>Metazoa</taxon>
        <taxon>Ecdysozoa</taxon>
        <taxon>Arthropoda</taxon>
        <taxon>Hexapoda</taxon>
        <taxon>Insecta</taxon>
        <taxon>Pterygota</taxon>
        <taxon>Neoptera</taxon>
        <taxon>Endopterygota</taxon>
        <taxon>Lepidoptera</taxon>
        <taxon>Glossata</taxon>
        <taxon>Ditrysia</taxon>
        <taxon>Papilionoidea</taxon>
        <taxon>Nymphalidae</taxon>
        <taxon>Satyrinae</taxon>
        <taxon>Satyrini</taxon>
        <taxon>Parargina</taxon>
        <taxon>Pararge</taxon>
    </lineage>
</organism>
<accession>A0A8S4QT21</accession>
<comment type="caution">
    <text evidence="1">The sequence shown here is derived from an EMBL/GenBank/DDBJ whole genome shotgun (WGS) entry which is preliminary data.</text>
</comment>
<feature type="non-terminal residue" evidence="1">
    <location>
        <position position="1"/>
    </location>
</feature>